<evidence type="ECO:0008006" key="4">
    <source>
        <dbReference type="Google" id="ProtNLM"/>
    </source>
</evidence>
<feature type="compositionally biased region" description="Polar residues" evidence="1">
    <location>
        <begin position="607"/>
        <end position="618"/>
    </location>
</feature>
<feature type="region of interest" description="Disordered" evidence="1">
    <location>
        <begin position="829"/>
        <end position="857"/>
    </location>
</feature>
<dbReference type="PANTHER" id="PTHR33416">
    <property type="entry name" value="NUCLEAR PORE COMPLEX PROTEIN NUP1"/>
    <property type="match status" value="1"/>
</dbReference>
<reference evidence="3" key="1">
    <citation type="journal article" date="2017" name="Nat. Commun.">
        <title>The asparagus genome sheds light on the origin and evolution of a young Y chromosome.</title>
        <authorList>
            <person name="Harkess A."/>
            <person name="Zhou J."/>
            <person name="Xu C."/>
            <person name="Bowers J.E."/>
            <person name="Van der Hulst R."/>
            <person name="Ayyampalayam S."/>
            <person name="Mercati F."/>
            <person name="Riccardi P."/>
            <person name="McKain M.R."/>
            <person name="Kakrana A."/>
            <person name="Tang H."/>
            <person name="Ray J."/>
            <person name="Groenendijk J."/>
            <person name="Arikit S."/>
            <person name="Mathioni S.M."/>
            <person name="Nakano M."/>
            <person name="Shan H."/>
            <person name="Telgmann-Rauber A."/>
            <person name="Kanno A."/>
            <person name="Yue Z."/>
            <person name="Chen H."/>
            <person name="Li W."/>
            <person name="Chen Y."/>
            <person name="Xu X."/>
            <person name="Zhang Y."/>
            <person name="Luo S."/>
            <person name="Chen H."/>
            <person name="Gao J."/>
            <person name="Mao Z."/>
            <person name="Pires J.C."/>
            <person name="Luo M."/>
            <person name="Kudrna D."/>
            <person name="Wing R.A."/>
            <person name="Meyers B.C."/>
            <person name="Yi K."/>
            <person name="Kong H."/>
            <person name="Lavrijsen P."/>
            <person name="Sunseri F."/>
            <person name="Falavigna A."/>
            <person name="Ye Y."/>
            <person name="Leebens-Mack J.H."/>
            <person name="Chen G."/>
        </authorList>
    </citation>
    <scope>NUCLEOTIDE SEQUENCE [LARGE SCALE GENOMIC DNA]</scope>
    <source>
        <strain evidence="3">cv. DH0086</strain>
    </source>
</reference>
<feature type="compositionally biased region" description="Gly residues" evidence="1">
    <location>
        <begin position="953"/>
        <end position="969"/>
    </location>
</feature>
<dbReference type="GO" id="GO:0071763">
    <property type="term" value="P:nuclear membrane organization"/>
    <property type="evidence" value="ECO:0007669"/>
    <property type="project" value="TreeGrafter"/>
</dbReference>
<feature type="region of interest" description="Disordered" evidence="1">
    <location>
        <begin position="553"/>
        <end position="618"/>
    </location>
</feature>
<feature type="compositionally biased region" description="Low complexity" evidence="1">
    <location>
        <begin position="940"/>
        <end position="952"/>
    </location>
</feature>
<feature type="compositionally biased region" description="Polar residues" evidence="1">
    <location>
        <begin position="902"/>
        <end position="939"/>
    </location>
</feature>
<feature type="compositionally biased region" description="Polar residues" evidence="1">
    <location>
        <begin position="560"/>
        <end position="574"/>
    </location>
</feature>
<feature type="region of interest" description="Disordered" evidence="1">
    <location>
        <begin position="728"/>
        <end position="750"/>
    </location>
</feature>
<feature type="compositionally biased region" description="Low complexity" evidence="1">
    <location>
        <begin position="378"/>
        <end position="390"/>
    </location>
</feature>
<evidence type="ECO:0000313" key="2">
    <source>
        <dbReference type="EMBL" id="ONK68837.1"/>
    </source>
</evidence>
<name>A0A5P1EUK6_ASPOF</name>
<dbReference type="AlphaFoldDB" id="A0A5P1EUK6"/>
<feature type="region of interest" description="Disordered" evidence="1">
    <location>
        <begin position="464"/>
        <end position="536"/>
    </location>
</feature>
<dbReference type="EMBL" id="CM007385">
    <property type="protein sequence ID" value="ONK68837.1"/>
    <property type="molecule type" value="Genomic_DNA"/>
</dbReference>
<dbReference type="Gramene" id="ONK68837">
    <property type="protein sequence ID" value="ONK68837"/>
    <property type="gene ID" value="A4U43_C05F16530"/>
</dbReference>
<feature type="region of interest" description="Disordered" evidence="1">
    <location>
        <begin position="653"/>
        <end position="675"/>
    </location>
</feature>
<proteinExistence type="predicted"/>
<feature type="compositionally biased region" description="Basic and acidic residues" evidence="1">
    <location>
        <begin position="240"/>
        <end position="253"/>
    </location>
</feature>
<feature type="compositionally biased region" description="Basic residues" evidence="1">
    <location>
        <begin position="973"/>
        <end position="985"/>
    </location>
</feature>
<accession>A0A5P1EUK6</accession>
<feature type="region of interest" description="Disordered" evidence="1">
    <location>
        <begin position="1"/>
        <end position="51"/>
    </location>
</feature>
<feature type="compositionally biased region" description="Polar residues" evidence="1">
    <location>
        <begin position="829"/>
        <end position="849"/>
    </location>
</feature>
<feature type="compositionally biased region" description="Polar residues" evidence="1">
    <location>
        <begin position="733"/>
        <end position="750"/>
    </location>
</feature>
<protein>
    <recommendedName>
        <fullName evidence="4">Nuclear pore complex protein NUP1</fullName>
    </recommendedName>
</protein>
<feature type="region of interest" description="Disordered" evidence="1">
    <location>
        <begin position="886"/>
        <end position="985"/>
    </location>
</feature>
<feature type="region of interest" description="Disordered" evidence="1">
    <location>
        <begin position="765"/>
        <end position="784"/>
    </location>
</feature>
<feature type="region of interest" description="Disordered" evidence="1">
    <location>
        <begin position="414"/>
        <end position="446"/>
    </location>
</feature>
<sequence>MASSDHDVGVGGKFRKRPFRRAPTTPYDRPQPATRRGNPNPNPNSIGSNDGWISKIVNPASRIIAGSAAKIFSSVFQKRLTAPPARSPPEENLLSACGAPETMQKLSDKAPEQGVHIVQNAANLCDTDITQQKALSGTDGFFELEQRLKQKVFTRKVFSSWLLSNLQKCSFVCHFSFSKNFPARAEVDRLTDLLRSRTVEPSTSKPAVDFQHEEKVIVRDQVQHNKQSIIEPSTSSHPVVRSEQKEMEHEDGMKSSSLHGNIIDLAANLQVPEEEAVTPTEIAKEYMGSRPSKVSPSSLNLRSRILQEDSPSVKKPSTDLLASTPSVRFSEISKHTVNGYITPKARGRSALYRMSRSPYFKVHQTTNTMGGSAARDGLSSSSRSSSLVPPRFLLSSGKQVLKRENSVLDNDSETFGTVRRVRQKSDLMSPSERYAPPPGVAPVPPQSTEMARKIFQELDKLVHSSREKLSETKGSGNLDASSDSPPPSLRNSISLEQGRTRDNTPSDKAVSAMIPLRRESVSPMSVPEESSELGATKYNVESASRVPIIGNDKLLGKSSAYPSEKTTPASSSMLEGQADGKTFDRTAPVEVSQSSPTPRTQPPFTDRSVTNKEISASASASKWFPEELSTATAISRSASLKAGASVNTTVGVMESSASDKGSKTQNADDLCTSFGNGYSSNTSTIPCSSTPSVSTPVNGVLTLRASAQSSSPSSTFAQNNFSNSSSHFGGTAGSTFGAQPQSGSGPTSFQCGSFSSGPTFGLNASSSLESASKPFGSHATFSSSSASIPSFAATASTSLFNSNSQPSLPSNLASTSLQSTGFPFGTASFTTGNTSASPMQGAGFNSGSPGNDRMNVEDSMVDDVNGAAAPSVPIFGQTANSLPTPTLQFGVPAAPSGPPTFQFGNNQSSSVPQNTSVFQFGSNQSSTAPQNPSPFQTPTSFEFSAGGSFSLGSGAGDKPGFSLGSGAGDKSGRRIIRVKRDKRKK</sequence>
<organism evidence="2 3">
    <name type="scientific">Asparagus officinalis</name>
    <name type="common">Garden asparagus</name>
    <dbReference type="NCBI Taxonomy" id="4686"/>
    <lineage>
        <taxon>Eukaryota</taxon>
        <taxon>Viridiplantae</taxon>
        <taxon>Streptophyta</taxon>
        <taxon>Embryophyta</taxon>
        <taxon>Tracheophyta</taxon>
        <taxon>Spermatophyta</taxon>
        <taxon>Magnoliopsida</taxon>
        <taxon>Liliopsida</taxon>
        <taxon>Asparagales</taxon>
        <taxon>Asparagaceae</taxon>
        <taxon>Asparagoideae</taxon>
        <taxon>Asparagus</taxon>
    </lineage>
</organism>
<dbReference type="OMA" id="PYFKSAV"/>
<feature type="region of interest" description="Disordered" evidence="1">
    <location>
        <begin position="229"/>
        <end position="256"/>
    </location>
</feature>
<feature type="region of interest" description="Disordered" evidence="1">
    <location>
        <begin position="367"/>
        <end position="390"/>
    </location>
</feature>
<dbReference type="Proteomes" id="UP000243459">
    <property type="component" value="Chromosome 5"/>
</dbReference>
<keyword evidence="3" id="KW-1185">Reference proteome</keyword>
<feature type="compositionally biased region" description="Low complexity" evidence="1">
    <location>
        <begin position="775"/>
        <end position="784"/>
    </location>
</feature>
<gene>
    <name evidence="2" type="ORF">A4U43_C05F16530</name>
</gene>
<dbReference type="GO" id="GO:0005635">
    <property type="term" value="C:nuclear envelope"/>
    <property type="evidence" value="ECO:0007669"/>
    <property type="project" value="TreeGrafter"/>
</dbReference>
<evidence type="ECO:0000313" key="3">
    <source>
        <dbReference type="Proteomes" id="UP000243459"/>
    </source>
</evidence>
<feature type="compositionally biased region" description="Pro residues" evidence="1">
    <location>
        <begin position="435"/>
        <end position="445"/>
    </location>
</feature>
<dbReference type="PANTHER" id="PTHR33416:SF20">
    <property type="entry name" value="NUCLEAR PORE COMPLEX PROTEIN NUP1"/>
    <property type="match status" value="1"/>
</dbReference>
<evidence type="ECO:0000256" key="1">
    <source>
        <dbReference type="SAM" id="MobiDB-lite"/>
    </source>
</evidence>